<feature type="domain" description="Luciferase-like" evidence="2">
    <location>
        <begin position="8"/>
        <end position="114"/>
    </location>
</feature>
<evidence type="ECO:0000259" key="2">
    <source>
        <dbReference type="Pfam" id="PF00296"/>
    </source>
</evidence>
<dbReference type="CDD" id="cd00347">
    <property type="entry name" value="Flavin_utilizing_monoxygenases"/>
    <property type="match status" value="1"/>
</dbReference>
<reference evidence="3" key="1">
    <citation type="journal article" date="2014" name="Int. J. Syst. Evol. Microbiol.">
        <title>Complete genome sequence of Corynebacterium casei LMG S-19264T (=DSM 44701T), isolated from a smear-ripened cheese.</title>
        <authorList>
            <consortium name="US DOE Joint Genome Institute (JGI-PGF)"/>
            <person name="Walter F."/>
            <person name="Albersmeier A."/>
            <person name="Kalinowski J."/>
            <person name="Ruckert C."/>
        </authorList>
    </citation>
    <scope>NUCLEOTIDE SEQUENCE</scope>
    <source>
        <strain evidence="3">CGMCC 1.15085</strain>
    </source>
</reference>
<protein>
    <submittedName>
        <fullName evidence="3">Monooxygenase (Luciferase-like)</fullName>
    </submittedName>
</protein>
<dbReference type="SUPFAM" id="SSF51679">
    <property type="entry name" value="Bacterial luciferase-like"/>
    <property type="match status" value="1"/>
</dbReference>
<keyword evidence="3" id="KW-0503">Monooxygenase</keyword>
<dbReference type="Gene3D" id="3.20.20.30">
    <property type="entry name" value="Luciferase-like domain"/>
    <property type="match status" value="1"/>
</dbReference>
<proteinExistence type="predicted"/>
<evidence type="ECO:0000256" key="1">
    <source>
        <dbReference type="SAM" id="MobiDB-lite"/>
    </source>
</evidence>
<accession>A0A916TI17</accession>
<dbReference type="GO" id="GO:0016705">
    <property type="term" value="F:oxidoreductase activity, acting on paired donors, with incorporation or reduction of molecular oxygen"/>
    <property type="evidence" value="ECO:0007669"/>
    <property type="project" value="InterPro"/>
</dbReference>
<dbReference type="InterPro" id="IPR011251">
    <property type="entry name" value="Luciferase-like_dom"/>
</dbReference>
<feature type="domain" description="Luciferase-like" evidence="2">
    <location>
        <begin position="180"/>
        <end position="338"/>
    </location>
</feature>
<dbReference type="PANTHER" id="PTHR30137:SF6">
    <property type="entry name" value="LUCIFERASE-LIKE MONOOXYGENASE"/>
    <property type="match status" value="1"/>
</dbReference>
<dbReference type="RefSeq" id="WP_188838969.1">
    <property type="nucleotide sequence ID" value="NZ_BMHI01000007.1"/>
</dbReference>
<keyword evidence="3" id="KW-0560">Oxidoreductase</keyword>
<feature type="compositionally biased region" description="Low complexity" evidence="1">
    <location>
        <begin position="120"/>
        <end position="131"/>
    </location>
</feature>
<sequence>MTGVPLSVLDLVHVSSGSNPRDALRNSVDLARQAEEFGYARYWFAEHHLNPGVAGVSPALTIGLAAAATNGIRVGAAAVQMGHRSALTTIEEFGLLDAAHPGRIDLGLGRSGGRPPVTPTPRRSQTEVLPGGLVVPPPFSFERLAASPRFALQRDLLTGPDHKPQPYGEQVADLLALRDGTYRHPNGEAATVAGEGAPLQVWVHGSSAGESAQLAGRHGLRFGANYHVAPASVIEAVAAYRSHFRPSAELESPHVIVSADVVVAETADAAKELATGYAPWVRSIRTGAGAIPFPTPEEARALPRSDDDLALVADRLATQFVGTPGQVADQLQVLQETTGADELLVTTITHDHDDRVRSFQLLAKEWQQR</sequence>
<dbReference type="Pfam" id="PF00296">
    <property type="entry name" value="Bac_luciferase"/>
    <property type="match status" value="2"/>
</dbReference>
<dbReference type="Proteomes" id="UP000636793">
    <property type="component" value="Unassembled WGS sequence"/>
</dbReference>
<dbReference type="InterPro" id="IPR050766">
    <property type="entry name" value="Bact_Lucif_Oxidored"/>
</dbReference>
<comment type="caution">
    <text evidence="3">The sequence shown here is derived from an EMBL/GenBank/DDBJ whole genome shotgun (WGS) entry which is preliminary data.</text>
</comment>
<dbReference type="GO" id="GO:0005829">
    <property type="term" value="C:cytosol"/>
    <property type="evidence" value="ECO:0007669"/>
    <property type="project" value="TreeGrafter"/>
</dbReference>
<evidence type="ECO:0000313" key="3">
    <source>
        <dbReference type="EMBL" id="GGB45977.1"/>
    </source>
</evidence>
<keyword evidence="4" id="KW-1185">Reference proteome</keyword>
<dbReference type="InterPro" id="IPR036661">
    <property type="entry name" value="Luciferase-like_sf"/>
</dbReference>
<dbReference type="AlphaFoldDB" id="A0A916TI17"/>
<name>A0A916TI17_9MICO</name>
<gene>
    <name evidence="3" type="ORF">GCM10011492_41450</name>
</gene>
<evidence type="ECO:0000313" key="4">
    <source>
        <dbReference type="Proteomes" id="UP000636793"/>
    </source>
</evidence>
<organism evidence="3 4">
    <name type="scientific">Flexivirga endophytica</name>
    <dbReference type="NCBI Taxonomy" id="1849103"/>
    <lineage>
        <taxon>Bacteria</taxon>
        <taxon>Bacillati</taxon>
        <taxon>Actinomycetota</taxon>
        <taxon>Actinomycetes</taxon>
        <taxon>Micrococcales</taxon>
        <taxon>Dermacoccaceae</taxon>
        <taxon>Flexivirga</taxon>
    </lineage>
</organism>
<feature type="region of interest" description="Disordered" evidence="1">
    <location>
        <begin position="106"/>
        <end position="131"/>
    </location>
</feature>
<dbReference type="PANTHER" id="PTHR30137">
    <property type="entry name" value="LUCIFERASE-LIKE MONOOXYGENASE"/>
    <property type="match status" value="1"/>
</dbReference>
<reference evidence="3" key="2">
    <citation type="submission" date="2020-09" db="EMBL/GenBank/DDBJ databases">
        <authorList>
            <person name="Sun Q."/>
            <person name="Zhou Y."/>
        </authorList>
    </citation>
    <scope>NUCLEOTIDE SEQUENCE</scope>
    <source>
        <strain evidence="3">CGMCC 1.15085</strain>
    </source>
</reference>
<dbReference type="GO" id="GO:0004497">
    <property type="term" value="F:monooxygenase activity"/>
    <property type="evidence" value="ECO:0007669"/>
    <property type="project" value="UniProtKB-KW"/>
</dbReference>
<dbReference type="EMBL" id="BMHI01000007">
    <property type="protein sequence ID" value="GGB45977.1"/>
    <property type="molecule type" value="Genomic_DNA"/>
</dbReference>